<dbReference type="Gene3D" id="3.40.1170.60">
    <property type="match status" value="1"/>
</dbReference>
<sequence length="627" mass="70045">MTPINDHERIIINLDLDCFYVACERLADPSLIGRPLGIQQKQILATTSYEARAQGVGKLCLVTEAKKRCPDLIIRSGEDLTRYRAHSRRSFALVRLANAPYPTERLGMDEIFCDVTQKIRAHLTRLETAQETVATDDRGRRWFALQENDLTSREVINGFWYDPLQLQGITLPLECPEPLQASPMTRIASHFAAYLRMRIHSELGFTVSAGVAPCKVLSKLASDMHKPDKQSVWHVDIARQDIEAQLFLAPFKVERLQGFGYQTGKMLRHKLLGEGTPEKGIWGDPDRHSHPYSSTDPLIMNEESLNTYYQTTDEADAGRRAHAGPLTVAQVRQAATEADMISWFDERIGKRLWGLLHGYDPAPVLATPDFPKQISIEDSYLKVATMEDAMAKTLPLITSLIRRLELELGADTQEAAGKEASAVAKTAWLRYPTKLRFSMRATGRGRISKSVLMPVETFDTTQTKETRAGLLLQGPIKRMMQDIFGIIASDPVATRTAKTLALDVHVINVAATDLSPTRPVGIRDAFSRAPMERPSPKLDESVLAFLPADLRREVEQQYGVKRARPAEAESKRGKPKRVADVITIDDSDEEVVESTSPSLTICPQPNCGQRVLGFAMAAHLRFHQMAK</sequence>
<dbReference type="GO" id="GO:0003887">
    <property type="term" value="F:DNA-directed DNA polymerase activity"/>
    <property type="evidence" value="ECO:0007669"/>
    <property type="project" value="TreeGrafter"/>
</dbReference>
<evidence type="ECO:0000313" key="3">
    <source>
        <dbReference type="Proteomes" id="UP000009131"/>
    </source>
</evidence>
<feature type="domain" description="UmuC" evidence="1">
    <location>
        <begin position="11"/>
        <end position="260"/>
    </location>
</feature>
<dbReference type="AlphaFoldDB" id="G7DW11"/>
<dbReference type="Proteomes" id="UP000009131">
    <property type="component" value="Unassembled WGS sequence"/>
</dbReference>
<protein>
    <recommendedName>
        <fullName evidence="1">UmuC domain-containing protein</fullName>
    </recommendedName>
</protein>
<dbReference type="STRING" id="764103.G7DW11"/>
<reference evidence="2 3" key="1">
    <citation type="journal article" date="2011" name="J. Gen. Appl. Microbiol.">
        <title>Draft genome sequencing of the enigmatic basidiomycete Mixia osmundae.</title>
        <authorList>
            <person name="Nishida H."/>
            <person name="Nagatsuka Y."/>
            <person name="Sugiyama J."/>
        </authorList>
    </citation>
    <scope>NUCLEOTIDE SEQUENCE [LARGE SCALE GENOMIC DNA]</scope>
    <source>
        <strain evidence="3">CBS 9802 / IAM 14324 / JCM 22182 / KY 12970</strain>
    </source>
</reference>
<dbReference type="Gene3D" id="3.30.70.270">
    <property type="match status" value="1"/>
</dbReference>
<organism evidence="2 3">
    <name type="scientific">Mixia osmundae (strain CBS 9802 / IAM 14324 / JCM 22182 / KY 12970)</name>
    <dbReference type="NCBI Taxonomy" id="764103"/>
    <lineage>
        <taxon>Eukaryota</taxon>
        <taxon>Fungi</taxon>
        <taxon>Dikarya</taxon>
        <taxon>Basidiomycota</taxon>
        <taxon>Pucciniomycotina</taxon>
        <taxon>Mixiomycetes</taxon>
        <taxon>Mixiales</taxon>
        <taxon>Mixiaceae</taxon>
        <taxon>Mixia</taxon>
    </lineage>
</organism>
<dbReference type="HOGENOM" id="CLU_421513_0_0_1"/>
<proteinExistence type="predicted"/>
<dbReference type="EMBL" id="BABT02000047">
    <property type="protein sequence ID" value="GAA94817.1"/>
    <property type="molecule type" value="Genomic_DNA"/>
</dbReference>
<dbReference type="PANTHER" id="PTHR46404:SF1">
    <property type="entry name" value="DNA POLYMERASE IOTA"/>
    <property type="match status" value="1"/>
</dbReference>
<dbReference type="GO" id="GO:0003684">
    <property type="term" value="F:damaged DNA binding"/>
    <property type="evidence" value="ECO:0007669"/>
    <property type="project" value="InterPro"/>
</dbReference>
<dbReference type="InterPro" id="IPR043128">
    <property type="entry name" value="Rev_trsase/Diguanyl_cyclase"/>
</dbReference>
<dbReference type="GO" id="GO:0070987">
    <property type="term" value="P:error-free translesion synthesis"/>
    <property type="evidence" value="ECO:0007669"/>
    <property type="project" value="UniProtKB-ARBA"/>
</dbReference>
<dbReference type="RefSeq" id="XP_014565053.1">
    <property type="nucleotide sequence ID" value="XM_014709567.1"/>
</dbReference>
<reference evidence="2 3" key="2">
    <citation type="journal article" date="2012" name="Open Biol.">
        <title>Characteristics of nucleosomes and linker DNA regions on the genome of the basidiomycete Mixia osmundae revealed by mono- and dinucleosome mapping.</title>
        <authorList>
            <person name="Nishida H."/>
            <person name="Kondo S."/>
            <person name="Matsumoto T."/>
            <person name="Suzuki Y."/>
            <person name="Yoshikawa H."/>
            <person name="Taylor T.D."/>
            <person name="Sugiyama J."/>
        </authorList>
    </citation>
    <scope>NUCLEOTIDE SEQUENCE [LARGE SCALE GENOMIC DNA]</scope>
    <source>
        <strain evidence="3">CBS 9802 / IAM 14324 / JCM 22182 / KY 12970</strain>
    </source>
</reference>
<dbReference type="PROSITE" id="PS50173">
    <property type="entry name" value="UMUC"/>
    <property type="match status" value="1"/>
</dbReference>
<name>G7DW11_MIXOS</name>
<accession>G7DW11</accession>
<dbReference type="PANTHER" id="PTHR46404">
    <property type="entry name" value="DNA POLYMERASE IOTA"/>
    <property type="match status" value="1"/>
</dbReference>
<dbReference type="Pfam" id="PF00817">
    <property type="entry name" value="IMS"/>
    <property type="match status" value="1"/>
</dbReference>
<dbReference type="OrthoDB" id="1747274at2759"/>
<dbReference type="InterPro" id="IPR036775">
    <property type="entry name" value="DNA_pol_Y-fam_lit_finger_sf"/>
</dbReference>
<gene>
    <name evidence="2" type="primary">Mo01471</name>
    <name evidence="2" type="ORF">E5Q_01471</name>
</gene>
<evidence type="ECO:0000313" key="2">
    <source>
        <dbReference type="EMBL" id="GAA94817.1"/>
    </source>
</evidence>
<dbReference type="InterPro" id="IPR043502">
    <property type="entry name" value="DNA/RNA_pol_sf"/>
</dbReference>
<dbReference type="OMA" id="MFKRQDE"/>
<dbReference type="SUPFAM" id="SSF56672">
    <property type="entry name" value="DNA/RNA polymerases"/>
    <property type="match status" value="1"/>
</dbReference>
<keyword evidence="3" id="KW-1185">Reference proteome</keyword>
<dbReference type="GO" id="GO:0006281">
    <property type="term" value="P:DNA repair"/>
    <property type="evidence" value="ECO:0007669"/>
    <property type="project" value="InterPro"/>
</dbReference>
<dbReference type="InParanoid" id="G7DW11"/>
<dbReference type="eggNOG" id="KOG2095">
    <property type="taxonomic scope" value="Eukaryota"/>
</dbReference>
<dbReference type="Gene3D" id="3.30.1490.100">
    <property type="entry name" value="DNA polymerase, Y-family, little finger domain"/>
    <property type="match status" value="1"/>
</dbReference>
<dbReference type="InterPro" id="IPR001126">
    <property type="entry name" value="UmuC"/>
</dbReference>
<evidence type="ECO:0000259" key="1">
    <source>
        <dbReference type="PROSITE" id="PS50173"/>
    </source>
</evidence>
<comment type="caution">
    <text evidence="2">The sequence shown here is derived from an EMBL/GenBank/DDBJ whole genome shotgun (WGS) entry which is preliminary data.</text>
</comment>